<name>A0A8D2JNE6_SCIVU</name>
<dbReference type="Proteomes" id="UP000694564">
    <property type="component" value="Chromosome 8"/>
</dbReference>
<keyword evidence="2" id="KW-1185">Reference proteome</keyword>
<dbReference type="GeneTree" id="ENSGT01150000290683"/>
<protein>
    <submittedName>
        <fullName evidence="1">Uncharacterized protein</fullName>
    </submittedName>
</protein>
<proteinExistence type="predicted"/>
<sequence length="117" mass="13374">ICTAAFPFCLFYHFPSKYFASSWRFSQVVACSLEGHILLICGITSLPWQGLFSMGGHFSDLFSSSPLSTQIFRDSSPDMAFSNHRLHSWIVNFTLLHFQDREIFGSVYFFSNWAVPS</sequence>
<dbReference type="Ensembl" id="ENSSVLT00005025616.1">
    <property type="protein sequence ID" value="ENSSVLP00005023041.1"/>
    <property type="gene ID" value="ENSSVLG00005018352.1"/>
</dbReference>
<evidence type="ECO:0000313" key="2">
    <source>
        <dbReference type="Proteomes" id="UP000694564"/>
    </source>
</evidence>
<reference evidence="1" key="2">
    <citation type="submission" date="2025-09" db="UniProtKB">
        <authorList>
            <consortium name="Ensembl"/>
        </authorList>
    </citation>
    <scope>IDENTIFICATION</scope>
</reference>
<reference evidence="1" key="1">
    <citation type="submission" date="2025-08" db="UniProtKB">
        <authorList>
            <consortium name="Ensembl"/>
        </authorList>
    </citation>
    <scope>IDENTIFICATION</scope>
</reference>
<evidence type="ECO:0000313" key="1">
    <source>
        <dbReference type="Ensembl" id="ENSSVLP00005023041.1"/>
    </source>
</evidence>
<dbReference type="AlphaFoldDB" id="A0A8D2JNE6"/>
<dbReference type="OrthoDB" id="9555906at2759"/>
<accession>A0A8D2JNE6</accession>
<organism evidence="1 2">
    <name type="scientific">Sciurus vulgaris</name>
    <name type="common">Eurasian red squirrel</name>
    <dbReference type="NCBI Taxonomy" id="55149"/>
    <lineage>
        <taxon>Eukaryota</taxon>
        <taxon>Metazoa</taxon>
        <taxon>Chordata</taxon>
        <taxon>Craniata</taxon>
        <taxon>Vertebrata</taxon>
        <taxon>Euteleostomi</taxon>
        <taxon>Mammalia</taxon>
        <taxon>Eutheria</taxon>
        <taxon>Euarchontoglires</taxon>
        <taxon>Glires</taxon>
        <taxon>Rodentia</taxon>
        <taxon>Sciuromorpha</taxon>
        <taxon>Sciuridae</taxon>
        <taxon>Sciurinae</taxon>
        <taxon>Sciurini</taxon>
        <taxon>Sciurus</taxon>
    </lineage>
</organism>